<proteinExistence type="predicted"/>
<dbReference type="InterPro" id="IPR003594">
    <property type="entry name" value="HATPase_dom"/>
</dbReference>
<dbReference type="Proteomes" id="UP000277007">
    <property type="component" value="Unassembled WGS sequence"/>
</dbReference>
<dbReference type="PANTHER" id="PTHR43065:SF23">
    <property type="entry name" value="SENSOR HISTIDINE KINASE PDTAS"/>
    <property type="match status" value="1"/>
</dbReference>
<name>A0A431VDH2_9PROT</name>
<reference evidence="5 6" key="1">
    <citation type="submission" date="2018-12" db="EMBL/GenBank/DDBJ databases">
        <authorList>
            <person name="Yang Y."/>
        </authorList>
    </citation>
    <scope>NUCLEOTIDE SEQUENCE [LARGE SCALE GENOMIC DNA]</scope>
    <source>
        <strain evidence="5 6">L-25-5w-1</strain>
    </source>
</reference>
<organism evidence="5 6">
    <name type="scientific">Azospirillum griseum</name>
    <dbReference type="NCBI Taxonomy" id="2496639"/>
    <lineage>
        <taxon>Bacteria</taxon>
        <taxon>Pseudomonadati</taxon>
        <taxon>Pseudomonadota</taxon>
        <taxon>Alphaproteobacteria</taxon>
        <taxon>Rhodospirillales</taxon>
        <taxon>Azospirillaceae</taxon>
        <taxon>Azospirillum</taxon>
    </lineage>
</organism>
<dbReference type="Pfam" id="PF02518">
    <property type="entry name" value="HATPase_c"/>
    <property type="match status" value="1"/>
</dbReference>
<dbReference type="Gene3D" id="3.30.565.10">
    <property type="entry name" value="Histidine kinase-like ATPase, C-terminal domain"/>
    <property type="match status" value="1"/>
</dbReference>
<dbReference type="InterPro" id="IPR035965">
    <property type="entry name" value="PAS-like_dom_sf"/>
</dbReference>
<dbReference type="EMBL" id="RXMA01000021">
    <property type="protein sequence ID" value="RTR17102.1"/>
    <property type="molecule type" value="Genomic_DNA"/>
</dbReference>
<dbReference type="InterPro" id="IPR000014">
    <property type="entry name" value="PAS"/>
</dbReference>
<dbReference type="SUPFAM" id="SSF55874">
    <property type="entry name" value="ATPase domain of HSP90 chaperone/DNA topoisomerase II/histidine kinase"/>
    <property type="match status" value="1"/>
</dbReference>
<evidence type="ECO:0000313" key="6">
    <source>
        <dbReference type="Proteomes" id="UP000277007"/>
    </source>
</evidence>
<dbReference type="PROSITE" id="PS50109">
    <property type="entry name" value="HIS_KIN"/>
    <property type="match status" value="1"/>
</dbReference>
<dbReference type="SUPFAM" id="SSF55785">
    <property type="entry name" value="PYP-like sensor domain (PAS domain)"/>
    <property type="match status" value="1"/>
</dbReference>
<evidence type="ECO:0000259" key="3">
    <source>
        <dbReference type="PROSITE" id="PS50112"/>
    </source>
</evidence>
<gene>
    <name evidence="5" type="ORF">EJ903_19060</name>
</gene>
<dbReference type="PANTHER" id="PTHR43065">
    <property type="entry name" value="SENSOR HISTIDINE KINASE"/>
    <property type="match status" value="1"/>
</dbReference>
<dbReference type="Pfam" id="PF07568">
    <property type="entry name" value="HisKA_2"/>
    <property type="match status" value="1"/>
</dbReference>
<dbReference type="PROSITE" id="PS50112">
    <property type="entry name" value="PAS"/>
    <property type="match status" value="1"/>
</dbReference>
<dbReference type="InterPro" id="IPR011495">
    <property type="entry name" value="Sig_transdc_His_kin_sub2_dim/P"/>
</dbReference>
<evidence type="ECO:0000259" key="4">
    <source>
        <dbReference type="PROSITE" id="PS50113"/>
    </source>
</evidence>
<evidence type="ECO:0000259" key="2">
    <source>
        <dbReference type="PROSITE" id="PS50109"/>
    </source>
</evidence>
<sequence>MKAARPILRLGGGGILLTVPFLSFAICCLLRQLKCCRFREQDATDGTHPPEKHGWRLRVQDEPTLLQDVHRLRIEHALRKSEERFRQVVESAPNAMVMINSRGLIEMINAQAERVFGYARSELLGQPIELLVPVRFSAHHPALRASFFAQPQSRPMGEGRDLYGLRKDGSEFPVEIGLNPIETEDGTMVLSAIVDISDRKQKEERIQQALKEKDLLLAEIHHRVKNNLQVIDSLLGLQSARIDDAQVLAMLRDSQTRIRSMALIHQTLYQSKDFARVDFASFLDSLAPTLIASYEIDPSRIALMVHTIGVQLPISAAIPCGLIVNELISNAIKHGFPDGRGGEIEVRLVNETPTEVSLTVSDNGVGLPDDIDPDVTGTLGLQLVSLLTEQLGGSLAIQRANPTRFSLRFPSAKQTESPHVPSPRSGG</sequence>
<keyword evidence="6" id="KW-1185">Reference proteome</keyword>
<dbReference type="InterPro" id="IPR000700">
    <property type="entry name" value="PAS-assoc_C"/>
</dbReference>
<dbReference type="SMART" id="SM00387">
    <property type="entry name" value="HATPase_c"/>
    <property type="match status" value="1"/>
</dbReference>
<dbReference type="CDD" id="cd00130">
    <property type="entry name" value="PAS"/>
    <property type="match status" value="1"/>
</dbReference>
<feature type="domain" description="PAC" evidence="4">
    <location>
        <begin position="158"/>
        <end position="208"/>
    </location>
</feature>
<evidence type="ECO:0000256" key="1">
    <source>
        <dbReference type="SAM" id="MobiDB-lite"/>
    </source>
</evidence>
<dbReference type="NCBIfam" id="TIGR00229">
    <property type="entry name" value="sensory_box"/>
    <property type="match status" value="1"/>
</dbReference>
<dbReference type="Pfam" id="PF13426">
    <property type="entry name" value="PAS_9"/>
    <property type="match status" value="1"/>
</dbReference>
<dbReference type="PROSITE" id="PS50113">
    <property type="entry name" value="PAC"/>
    <property type="match status" value="1"/>
</dbReference>
<dbReference type="SMART" id="SM00091">
    <property type="entry name" value="PAS"/>
    <property type="match status" value="1"/>
</dbReference>
<feature type="region of interest" description="Disordered" evidence="1">
    <location>
        <begin position="408"/>
        <end position="427"/>
    </location>
</feature>
<comment type="caution">
    <text evidence="5">The sequence shown here is derived from an EMBL/GenBank/DDBJ whole genome shotgun (WGS) entry which is preliminary data.</text>
</comment>
<dbReference type="OrthoDB" id="7979512at2"/>
<feature type="domain" description="Histidine kinase" evidence="2">
    <location>
        <begin position="323"/>
        <end position="413"/>
    </location>
</feature>
<dbReference type="Gene3D" id="3.30.450.20">
    <property type="entry name" value="PAS domain"/>
    <property type="match status" value="1"/>
</dbReference>
<dbReference type="InterPro" id="IPR036890">
    <property type="entry name" value="HATPase_C_sf"/>
</dbReference>
<evidence type="ECO:0000313" key="5">
    <source>
        <dbReference type="EMBL" id="RTR17102.1"/>
    </source>
</evidence>
<protein>
    <submittedName>
        <fullName evidence="5">PAS domain S-box protein</fullName>
    </submittedName>
</protein>
<dbReference type="InterPro" id="IPR005467">
    <property type="entry name" value="His_kinase_dom"/>
</dbReference>
<accession>A0A431VDH2</accession>
<feature type="domain" description="PAS" evidence="3">
    <location>
        <begin position="81"/>
        <end position="133"/>
    </location>
</feature>
<dbReference type="AlphaFoldDB" id="A0A431VDH2"/>